<dbReference type="PIRSF" id="PIRSF001227">
    <property type="entry name" value="Pen_acylase"/>
    <property type="match status" value="1"/>
</dbReference>
<dbReference type="InterPro" id="IPR043147">
    <property type="entry name" value="Penicillin_amidase_A-knob"/>
</dbReference>
<evidence type="ECO:0000256" key="4">
    <source>
        <dbReference type="PIRSR" id="PIRSR001227-1"/>
    </source>
</evidence>
<comment type="similarity">
    <text evidence="1">Belongs to the peptidase S45 family.</text>
</comment>
<keyword evidence="7" id="KW-1185">Reference proteome</keyword>
<dbReference type="PATRIC" id="fig|1379910.4.peg.4080"/>
<dbReference type="Gene3D" id="1.10.1400.10">
    <property type="match status" value="1"/>
</dbReference>
<dbReference type="InterPro" id="IPR002692">
    <property type="entry name" value="S45"/>
</dbReference>
<dbReference type="SUPFAM" id="SSF56235">
    <property type="entry name" value="N-terminal nucleophile aminohydrolases (Ntn hydrolases)"/>
    <property type="match status" value="1"/>
</dbReference>
<dbReference type="RefSeq" id="WP_048922299.1">
    <property type="nucleotide sequence ID" value="NZ_CP010777.1"/>
</dbReference>
<feature type="binding site" evidence="5">
    <location>
        <position position="348"/>
    </location>
    <ligand>
        <name>Ca(2+)</name>
        <dbReference type="ChEBI" id="CHEBI:29108"/>
    </ligand>
</feature>
<dbReference type="OrthoDB" id="9759796at2"/>
<accession>A0A0H4VPI3</accession>
<dbReference type="Gene3D" id="1.10.439.10">
    <property type="entry name" value="Penicillin Amidohydrolase, domain 1"/>
    <property type="match status" value="1"/>
</dbReference>
<keyword evidence="2" id="KW-0378">Hydrolase</keyword>
<gene>
    <name evidence="6" type="ORF">TH63_18725</name>
</gene>
<keyword evidence="3" id="KW-0865">Zymogen</keyword>
<dbReference type="GO" id="GO:0046872">
    <property type="term" value="F:metal ion binding"/>
    <property type="evidence" value="ECO:0007669"/>
    <property type="project" value="UniProtKB-KW"/>
</dbReference>
<keyword evidence="5" id="KW-0106">Calcium</keyword>
<dbReference type="GO" id="GO:0017000">
    <property type="term" value="P:antibiotic biosynthetic process"/>
    <property type="evidence" value="ECO:0007669"/>
    <property type="project" value="InterPro"/>
</dbReference>
<dbReference type="InterPro" id="IPR014395">
    <property type="entry name" value="Pen/GL7ACA/AHL_acylase"/>
</dbReference>
<evidence type="ECO:0000256" key="2">
    <source>
        <dbReference type="ARBA" id="ARBA00022801"/>
    </source>
</evidence>
<sequence>MKWIKALVSVALTLMAVYGLNRTYGIIPALGPFLSPYEGFWRNSEREGEFQSEELVLEGLQAPVQVRFDSLRVPHIFAQNDHDLYLAQGYLTARDRLWQMEFMTHAAAGRLSELIGDQMLEMDRYQRRMGMVTSAKRSLQKMMSDPQTRNAMQAYTAGVNAYIDQLSPQDYPFEYKLLHYAPERWSPLKIALLLKMLTNDMTGYSDDLRMTNNLRKYGAETMKDLFPNYPFREEPIMVAGAQPKFKPVPIPPTPAEFMAGAALHSLERQKPENLGSNNWAVAGARTASGYPLLASDPHLGLTLPSIWHAVQLHAPGINTYGVMIPGAPGVGIGFNEHIAWGMTNVGADVLDWYEIKFKDNTRQQYWHNQRWKPVRRVVEKIKVKGGKDIVDTVLYTHHGPVAYLPHEKPFRSGNTPTGHALRWIAHDNQNELKTLFLINRATNYPQFRQALVTWAAPAFNFVYADTLNIAIVSNGLYPLKWPGQGKFLLDGTNPAHDWQGWIPMNQVPMTLNPARGFVSSANQSPVNPKDYPYYLGSTFAGYERSARINQRLTAMNQVTPDSFRVLQTDNYSFVPKNILPTLLGLIEQNNLSGTQKKAFQALANWNYRFEANQLAPYLFEEWTQRLAKAIFFDEFPPETQKAPSRDRLVQMLLQEPNAPWYDNVNTPQKETLPQLVNTTFKHVADSLYTKDAKGQWGNARNSTIKHMAQLPGFGQKLFAGGSANSINALNGSHGPSWRMVVQMGPQVQAWGVYPGGQSGNPGSRFYDQLLNDWQAGKLHQLLFLKSVQDQPATTSITWTLKKN</sequence>
<dbReference type="Pfam" id="PF01804">
    <property type="entry name" value="Penicil_amidase"/>
    <property type="match status" value="1"/>
</dbReference>
<dbReference type="Proteomes" id="UP000036458">
    <property type="component" value="Chromosome"/>
</dbReference>
<dbReference type="InterPro" id="IPR029055">
    <property type="entry name" value="Ntn_hydrolases_N"/>
</dbReference>
<protein>
    <submittedName>
        <fullName evidence="6">Penicillin acylase</fullName>
    </submittedName>
</protein>
<evidence type="ECO:0000313" key="6">
    <source>
        <dbReference type="EMBL" id="AKQ47213.1"/>
    </source>
</evidence>
<reference evidence="6 7" key="1">
    <citation type="submission" date="2015-01" db="EMBL/GenBank/DDBJ databases">
        <title>Rufibacter sp./DG31D/ whole genome sequencing.</title>
        <authorList>
            <person name="Kim M.K."/>
            <person name="Srinivasan S."/>
            <person name="Lee J.-J."/>
        </authorList>
    </citation>
    <scope>NUCLEOTIDE SEQUENCE [LARGE SCALE GENOMIC DNA]</scope>
    <source>
        <strain evidence="6 7">DG31D</strain>
    </source>
</reference>
<evidence type="ECO:0000256" key="5">
    <source>
        <dbReference type="PIRSR" id="PIRSR001227-2"/>
    </source>
</evidence>
<dbReference type="InterPro" id="IPR023343">
    <property type="entry name" value="Penicillin_amidase_dom1"/>
</dbReference>
<dbReference type="InterPro" id="IPR043146">
    <property type="entry name" value="Penicillin_amidase_N_B-knob"/>
</dbReference>
<evidence type="ECO:0000313" key="7">
    <source>
        <dbReference type="Proteomes" id="UP000036458"/>
    </source>
</evidence>
<evidence type="ECO:0000256" key="1">
    <source>
        <dbReference type="ARBA" id="ARBA00006586"/>
    </source>
</evidence>
<dbReference type="PANTHER" id="PTHR34218:SF4">
    <property type="entry name" value="ACYL-HOMOSERINE LACTONE ACYLASE QUIP"/>
    <property type="match status" value="1"/>
</dbReference>
<comment type="cofactor">
    <cofactor evidence="5">
        <name>Ca(2+)</name>
        <dbReference type="ChEBI" id="CHEBI:29108"/>
    </cofactor>
    <text evidence="5">Binds 1 Ca(2+) ion per dimer.</text>
</comment>
<dbReference type="KEGG" id="ruf:TH63_18725"/>
<keyword evidence="5" id="KW-0479">Metal-binding</keyword>
<name>A0A0H4VPI3_9BACT</name>
<dbReference type="EMBL" id="CP010777">
    <property type="protein sequence ID" value="AKQ47213.1"/>
    <property type="molecule type" value="Genomic_DNA"/>
</dbReference>
<dbReference type="PANTHER" id="PTHR34218">
    <property type="entry name" value="PEPTIDASE S45 PENICILLIN AMIDASE"/>
    <property type="match status" value="1"/>
</dbReference>
<feature type="binding site" evidence="5">
    <location>
        <position position="351"/>
    </location>
    <ligand>
        <name>Ca(2+)</name>
        <dbReference type="ChEBI" id="CHEBI:29108"/>
    </ligand>
</feature>
<evidence type="ECO:0000256" key="3">
    <source>
        <dbReference type="ARBA" id="ARBA00023145"/>
    </source>
</evidence>
<dbReference type="Gene3D" id="2.30.120.10">
    <property type="match status" value="1"/>
</dbReference>
<proteinExistence type="inferred from homology"/>
<dbReference type="CDD" id="cd03747">
    <property type="entry name" value="Ntn_PGA_like"/>
    <property type="match status" value="1"/>
</dbReference>
<feature type="active site" description="Nucleophile" evidence="4">
    <location>
        <position position="276"/>
    </location>
</feature>
<dbReference type="Gene3D" id="3.60.20.10">
    <property type="entry name" value="Glutamine Phosphoribosylpyrophosphate, subunit 1, domain 1"/>
    <property type="match status" value="1"/>
</dbReference>
<dbReference type="GO" id="GO:0016811">
    <property type="term" value="F:hydrolase activity, acting on carbon-nitrogen (but not peptide) bonds, in linear amides"/>
    <property type="evidence" value="ECO:0007669"/>
    <property type="project" value="InterPro"/>
</dbReference>
<dbReference type="STRING" id="1379910.TH63_18725"/>
<organism evidence="6 7">
    <name type="scientific">Rufibacter radiotolerans</name>
    <dbReference type="NCBI Taxonomy" id="1379910"/>
    <lineage>
        <taxon>Bacteria</taxon>
        <taxon>Pseudomonadati</taxon>
        <taxon>Bacteroidota</taxon>
        <taxon>Cytophagia</taxon>
        <taxon>Cytophagales</taxon>
        <taxon>Hymenobacteraceae</taxon>
        <taxon>Rufibacter</taxon>
    </lineage>
</organism>
<dbReference type="AlphaFoldDB" id="A0A0H4VPI3"/>